<reference evidence="1" key="2">
    <citation type="submission" date="2010-03" db="EMBL/GenBank/DDBJ databases">
        <authorList>
            <person name="Pajon A."/>
        </authorList>
    </citation>
    <scope>NUCLEOTIDE SEQUENCE</scope>
    <source>
        <strain evidence="1">Type strain: 18P13</strain>
    </source>
</reference>
<dbReference type="BioCyc" id="RCHA213810:RUM_RS07620-MONOMER"/>
<dbReference type="AlphaFoldDB" id="D4LDG1"/>
<dbReference type="SMART" id="SM00671">
    <property type="entry name" value="SEL1"/>
    <property type="match status" value="1"/>
</dbReference>
<gene>
    <name evidence="1" type="ordered locus">RUM_15650</name>
</gene>
<organism evidence="1 2">
    <name type="scientific">Ruminococcus champanellensis (strain DSM 18848 / JCM 17042 / KCTC 15320 / 18P13)</name>
    <dbReference type="NCBI Taxonomy" id="213810"/>
    <lineage>
        <taxon>Bacteria</taxon>
        <taxon>Bacillati</taxon>
        <taxon>Bacillota</taxon>
        <taxon>Clostridia</taxon>
        <taxon>Eubacteriales</taxon>
        <taxon>Oscillospiraceae</taxon>
        <taxon>Ruminococcus</taxon>
    </lineage>
</organism>
<dbReference type="STRING" id="213810.RUM_15650"/>
<dbReference type="RefSeq" id="WP_015558562.1">
    <property type="nucleotide sequence ID" value="NC_021039.1"/>
</dbReference>
<accession>D4LDG1</accession>
<dbReference type="SUPFAM" id="SSF81901">
    <property type="entry name" value="HCP-like"/>
    <property type="match status" value="1"/>
</dbReference>
<dbReference type="PATRIC" id="fig|213810.4.peg.1464"/>
<sequence>MHKTKKLRKCIKWAKQGDPGAQYRLGIRFQLGKDCPKDLHQAAIWIRMAAEAGYPLAVVWMQDYGFDDSALLQALT</sequence>
<reference evidence="1" key="1">
    <citation type="submission" date="2010-03" db="EMBL/GenBank/DDBJ databases">
        <title>The genome sequence of Ruminococcus sp. 18P13.</title>
        <authorList>
            <consortium name="metaHIT consortium -- http://www.metahit.eu/"/>
            <person name="Pajon A."/>
            <person name="Turner K."/>
            <person name="Parkhill J."/>
            <person name="Bernalier A."/>
        </authorList>
    </citation>
    <scope>NUCLEOTIDE SEQUENCE [LARGE SCALE GENOMIC DNA]</scope>
    <source>
        <strain evidence="1">Type strain: 18P13</strain>
    </source>
</reference>
<dbReference type="HOGENOM" id="CLU_2652238_0_0_9"/>
<dbReference type="Pfam" id="PF08238">
    <property type="entry name" value="Sel1"/>
    <property type="match status" value="1"/>
</dbReference>
<dbReference type="Gene3D" id="1.25.40.10">
    <property type="entry name" value="Tetratricopeptide repeat domain"/>
    <property type="match status" value="1"/>
</dbReference>
<evidence type="ECO:0000313" key="2">
    <source>
        <dbReference type="Proteomes" id="UP000007054"/>
    </source>
</evidence>
<evidence type="ECO:0000313" key="1">
    <source>
        <dbReference type="EMBL" id="CBL17656.1"/>
    </source>
</evidence>
<dbReference type="Proteomes" id="UP000007054">
    <property type="component" value="Chromosome"/>
</dbReference>
<dbReference type="InterPro" id="IPR006597">
    <property type="entry name" value="Sel1-like"/>
</dbReference>
<dbReference type="InterPro" id="IPR011990">
    <property type="entry name" value="TPR-like_helical_dom_sf"/>
</dbReference>
<dbReference type="GeneID" id="83156280"/>
<dbReference type="KEGG" id="rch:RUM_15650"/>
<name>D4LDG1_RUMC1</name>
<protein>
    <submittedName>
        <fullName evidence="1">Sel1 repeat</fullName>
    </submittedName>
</protein>
<dbReference type="EMBL" id="FP929052">
    <property type="protein sequence ID" value="CBL17656.1"/>
    <property type="molecule type" value="Genomic_DNA"/>
</dbReference>
<keyword evidence="2" id="KW-1185">Reference proteome</keyword>
<proteinExistence type="predicted"/>